<dbReference type="EMBL" id="JAVRRJ010000009">
    <property type="protein sequence ID" value="KAK5081496.1"/>
    <property type="molecule type" value="Genomic_DNA"/>
</dbReference>
<gene>
    <name evidence="4" type="ORF">LTR05_007627</name>
</gene>
<protein>
    <submittedName>
        <fullName evidence="4">Uncharacterized protein</fullName>
    </submittedName>
</protein>
<accession>A0AAN7STY2</accession>
<dbReference type="GO" id="GO:0004521">
    <property type="term" value="F:RNA endonuclease activity"/>
    <property type="evidence" value="ECO:0007669"/>
    <property type="project" value="InterPro"/>
</dbReference>
<evidence type="ECO:0000256" key="3">
    <source>
        <dbReference type="SAM" id="MobiDB-lite"/>
    </source>
</evidence>
<keyword evidence="5" id="KW-1185">Reference proteome</keyword>
<evidence type="ECO:0000313" key="4">
    <source>
        <dbReference type="EMBL" id="KAK5081496.1"/>
    </source>
</evidence>
<organism evidence="4 5">
    <name type="scientific">Lithohypha guttulata</name>
    <dbReference type="NCBI Taxonomy" id="1690604"/>
    <lineage>
        <taxon>Eukaryota</taxon>
        <taxon>Fungi</taxon>
        <taxon>Dikarya</taxon>
        <taxon>Ascomycota</taxon>
        <taxon>Pezizomycotina</taxon>
        <taxon>Eurotiomycetes</taxon>
        <taxon>Chaetothyriomycetidae</taxon>
        <taxon>Chaetothyriales</taxon>
        <taxon>Trichomeriaceae</taxon>
        <taxon>Lithohypha</taxon>
    </lineage>
</organism>
<keyword evidence="1" id="KW-0540">Nuclease</keyword>
<name>A0AAN7STY2_9EURO</name>
<comment type="caution">
    <text evidence="4">The sequence shown here is derived from an EMBL/GenBank/DDBJ whole genome shotgun (WGS) entry which is preliminary data.</text>
</comment>
<dbReference type="Gene3D" id="3.10.450.30">
    <property type="entry name" value="Microbial ribonucleases"/>
    <property type="match status" value="1"/>
</dbReference>
<evidence type="ECO:0000313" key="5">
    <source>
        <dbReference type="Proteomes" id="UP001309876"/>
    </source>
</evidence>
<keyword evidence="2" id="KW-0378">Hydrolase</keyword>
<proteinExistence type="predicted"/>
<dbReference type="SUPFAM" id="SSF53933">
    <property type="entry name" value="Microbial ribonucleases"/>
    <property type="match status" value="1"/>
</dbReference>
<sequence length="202" mass="23785">MGVRRDMNAKGREVIDTIKPFFKPVAQRVINKTQRAPRTRKADRYRPGDRDSDDDTTTTHRRQDRCEKHSRSRWHLSTYTKRHIERKYNDDRLPKFGAYSKHKPLKILPHWVETLELARKLLKTGIALGKQSYPHQFKNHGRLPLRLDGPYYEFPLLAHGKFFEGYEQIKPGKLRIVFTGDGELANVVCHDDTVEHGFRLIK</sequence>
<reference evidence="4 5" key="1">
    <citation type="submission" date="2023-08" db="EMBL/GenBank/DDBJ databases">
        <title>Black Yeasts Isolated from many extreme environments.</title>
        <authorList>
            <person name="Coleine C."/>
            <person name="Stajich J.E."/>
            <person name="Selbmann L."/>
        </authorList>
    </citation>
    <scope>NUCLEOTIDE SEQUENCE [LARGE SCALE GENOMIC DNA]</scope>
    <source>
        <strain evidence="4 5">CCFEE 5910</strain>
    </source>
</reference>
<dbReference type="InterPro" id="IPR016191">
    <property type="entry name" value="Ribonuclease/ribotoxin"/>
</dbReference>
<evidence type="ECO:0000256" key="1">
    <source>
        <dbReference type="ARBA" id="ARBA00022722"/>
    </source>
</evidence>
<dbReference type="GO" id="GO:0003723">
    <property type="term" value="F:RNA binding"/>
    <property type="evidence" value="ECO:0007669"/>
    <property type="project" value="InterPro"/>
</dbReference>
<dbReference type="GO" id="GO:0016787">
    <property type="term" value="F:hydrolase activity"/>
    <property type="evidence" value="ECO:0007669"/>
    <property type="project" value="UniProtKB-KW"/>
</dbReference>
<dbReference type="InterPro" id="IPR000026">
    <property type="entry name" value="N1-like"/>
</dbReference>
<dbReference type="Pfam" id="PF00545">
    <property type="entry name" value="Ribonuclease"/>
    <property type="match status" value="1"/>
</dbReference>
<feature type="compositionally biased region" description="Basic and acidic residues" evidence="3">
    <location>
        <begin position="40"/>
        <end position="50"/>
    </location>
</feature>
<evidence type="ECO:0000256" key="2">
    <source>
        <dbReference type="ARBA" id="ARBA00022801"/>
    </source>
</evidence>
<dbReference type="Proteomes" id="UP001309876">
    <property type="component" value="Unassembled WGS sequence"/>
</dbReference>
<dbReference type="AlphaFoldDB" id="A0AAN7STY2"/>
<feature type="region of interest" description="Disordered" evidence="3">
    <location>
        <begin position="29"/>
        <end position="71"/>
    </location>
</feature>